<evidence type="ECO:0000313" key="2">
    <source>
        <dbReference type="Proteomes" id="UP000199230"/>
    </source>
</evidence>
<dbReference type="RefSeq" id="WP_093315332.1">
    <property type="nucleotide sequence ID" value="NZ_FNPV01000011.1"/>
</dbReference>
<dbReference type="Proteomes" id="UP000199230">
    <property type="component" value="Unassembled WGS sequence"/>
</dbReference>
<dbReference type="AlphaFoldDB" id="A0A1H3R0V4"/>
<gene>
    <name evidence="1" type="ORF">SAMN05192546_11155</name>
</gene>
<reference evidence="1 2" key="1">
    <citation type="submission" date="2016-10" db="EMBL/GenBank/DDBJ databases">
        <authorList>
            <person name="de Groot N.N."/>
        </authorList>
    </citation>
    <scope>NUCLEOTIDE SEQUENCE [LARGE SCALE GENOMIC DNA]</scope>
    <source>
        <strain evidence="1 2">APO</strain>
    </source>
</reference>
<evidence type="ECO:0000313" key="1">
    <source>
        <dbReference type="EMBL" id="SDZ18941.1"/>
    </source>
</evidence>
<organism evidence="1 2">
    <name type="scientific">Tindallia californiensis</name>
    <dbReference type="NCBI Taxonomy" id="159292"/>
    <lineage>
        <taxon>Bacteria</taxon>
        <taxon>Bacillati</taxon>
        <taxon>Bacillota</taxon>
        <taxon>Clostridia</taxon>
        <taxon>Peptostreptococcales</taxon>
        <taxon>Tindalliaceae</taxon>
        <taxon>Tindallia</taxon>
    </lineage>
</organism>
<keyword evidence="2" id="KW-1185">Reference proteome</keyword>
<proteinExistence type="predicted"/>
<dbReference type="OrthoDB" id="2063024at2"/>
<dbReference type="EMBL" id="FNPV01000011">
    <property type="protein sequence ID" value="SDZ18941.1"/>
    <property type="molecule type" value="Genomic_DNA"/>
</dbReference>
<sequence>MKRKLSVKDAAAILGKGEQFVRIGLQRNILPIGTAVKVSTLWTYHISPKLLEDYVGKEAMEEWYAEHNEAV</sequence>
<protein>
    <submittedName>
        <fullName evidence="1">Uncharacterized protein</fullName>
    </submittedName>
</protein>
<name>A0A1H3R0V4_9FIRM</name>
<accession>A0A1H3R0V4</accession>
<dbReference type="STRING" id="159292.SAMN05192546_11155"/>